<gene>
    <name evidence="2" type="ORF">J2800_003522</name>
</gene>
<feature type="signal peptide" evidence="1">
    <location>
        <begin position="1"/>
        <end position="20"/>
    </location>
</feature>
<name>A0ABU1N3B5_9CAUL</name>
<sequence length="229" mass="24990">MRGLATLLIGLVLLPGAAAARPAPRVLIDYTPVFDRVCSQAVGSPTPPGASEEIVARLEEFRRLWAQGGPRLLETAQVITGRPYGFRETVAAVHVCPGFASMSLPLLINVRLFLRATNGRFVDRPEMFVDTLFHETLHTYIRGILGAGDKAAPRSALLRKYAQESLVTRNHLHLIALQSEVYRRLGQPEMVDAARAADAPVGPDYVRAWAIVDTEGAQPFIGELQSAAR</sequence>
<evidence type="ECO:0000313" key="3">
    <source>
        <dbReference type="Proteomes" id="UP001262754"/>
    </source>
</evidence>
<organism evidence="2 3">
    <name type="scientific">Caulobacter rhizosphaerae</name>
    <dbReference type="NCBI Taxonomy" id="2010972"/>
    <lineage>
        <taxon>Bacteria</taxon>
        <taxon>Pseudomonadati</taxon>
        <taxon>Pseudomonadota</taxon>
        <taxon>Alphaproteobacteria</taxon>
        <taxon>Caulobacterales</taxon>
        <taxon>Caulobacteraceae</taxon>
        <taxon>Caulobacter</taxon>
    </lineage>
</organism>
<comment type="caution">
    <text evidence="2">The sequence shown here is derived from an EMBL/GenBank/DDBJ whole genome shotgun (WGS) entry which is preliminary data.</text>
</comment>
<evidence type="ECO:0000313" key="2">
    <source>
        <dbReference type="EMBL" id="MDR6532762.1"/>
    </source>
</evidence>
<evidence type="ECO:0000256" key="1">
    <source>
        <dbReference type="SAM" id="SignalP"/>
    </source>
</evidence>
<keyword evidence="3" id="KW-1185">Reference proteome</keyword>
<dbReference type="Proteomes" id="UP001262754">
    <property type="component" value="Unassembled WGS sequence"/>
</dbReference>
<dbReference type="RefSeq" id="WP_310033382.1">
    <property type="nucleotide sequence ID" value="NZ_JAVDRL010000010.1"/>
</dbReference>
<protein>
    <submittedName>
        <fullName evidence="2">Uncharacterized protein</fullName>
    </submittedName>
</protein>
<feature type="chain" id="PRO_5045724517" evidence="1">
    <location>
        <begin position="21"/>
        <end position="229"/>
    </location>
</feature>
<proteinExistence type="predicted"/>
<reference evidence="2 3" key="1">
    <citation type="submission" date="2023-07" db="EMBL/GenBank/DDBJ databases">
        <title>Sorghum-associated microbial communities from plants grown in Nebraska, USA.</title>
        <authorList>
            <person name="Schachtman D."/>
        </authorList>
    </citation>
    <scope>NUCLEOTIDE SEQUENCE [LARGE SCALE GENOMIC DNA]</scope>
    <source>
        <strain evidence="2 3">DS2154</strain>
    </source>
</reference>
<keyword evidence="1" id="KW-0732">Signal</keyword>
<accession>A0ABU1N3B5</accession>
<dbReference type="EMBL" id="JAVDRL010000010">
    <property type="protein sequence ID" value="MDR6532762.1"/>
    <property type="molecule type" value="Genomic_DNA"/>
</dbReference>